<dbReference type="GO" id="GO:0003723">
    <property type="term" value="F:RNA binding"/>
    <property type="evidence" value="ECO:0007669"/>
    <property type="project" value="InterPro"/>
</dbReference>
<dbReference type="NCBIfam" id="TIGR01868">
    <property type="entry name" value="casD_Cas5e"/>
    <property type="match status" value="1"/>
</dbReference>
<dbReference type="InterPro" id="IPR010147">
    <property type="entry name" value="CRISPR-assoc_prot_CasD"/>
</dbReference>
<comment type="caution">
    <text evidence="2">The sequence shown here is derived from an EMBL/GenBank/DDBJ whole genome shotgun (WGS) entry which is preliminary data.</text>
</comment>
<dbReference type="EMBL" id="JACHJJ010000020">
    <property type="protein sequence ID" value="MBB5965916.1"/>
    <property type="molecule type" value="Genomic_DNA"/>
</dbReference>
<reference evidence="2 3" key="1">
    <citation type="submission" date="2020-08" db="EMBL/GenBank/DDBJ databases">
        <title>Genomic Encyclopedia of Type Strains, Phase III (KMG-III): the genomes of soil and plant-associated and newly described type strains.</title>
        <authorList>
            <person name="Whitman W."/>
        </authorList>
    </citation>
    <scope>NUCLEOTIDE SEQUENCE [LARGE SCALE GENOMIC DNA]</scope>
    <source>
        <strain evidence="2 3">CECT 3303</strain>
    </source>
</reference>
<dbReference type="CDD" id="cd09756">
    <property type="entry name" value="Cas5_I-E"/>
    <property type="match status" value="1"/>
</dbReference>
<keyword evidence="3" id="KW-1185">Reference proteome</keyword>
<dbReference type="InterPro" id="IPR013422">
    <property type="entry name" value="CRISPR-assoc_prot_Cas5_N"/>
</dbReference>
<dbReference type="RefSeq" id="WP_184945639.1">
    <property type="nucleotide sequence ID" value="NZ_BAAAWZ010000004.1"/>
</dbReference>
<dbReference type="InterPro" id="IPR021124">
    <property type="entry name" value="CRISPR-assoc_prot_Cas5"/>
</dbReference>
<dbReference type="GO" id="GO:0051607">
    <property type="term" value="P:defense response to virus"/>
    <property type="evidence" value="ECO:0007669"/>
    <property type="project" value="UniProtKB-KW"/>
</dbReference>
<protein>
    <submittedName>
        <fullName evidence="2">CRISPR system Cascade subunit CasD</fullName>
    </submittedName>
</protein>
<dbReference type="GO" id="GO:0043571">
    <property type="term" value="P:maintenance of CRISPR repeat elements"/>
    <property type="evidence" value="ECO:0007669"/>
    <property type="project" value="InterPro"/>
</dbReference>
<gene>
    <name evidence="2" type="ORF">FHS22_005207</name>
</gene>
<sequence>MSGLVLRLAGPLQSWGEHSAFADRDTMRHPTRSGLIGMFAGAYGLRRDEPLDRFDGLEIIVRIDRPGILMTDFHTVGGGRTREQTVPTSEGGRRSVETATIVTRRHYLADAVFAVGVAGSSEAIGELAERLANPRWQPYLGRRACPPDQPMLLKQVKDPLHELTEAVPLARRPPKDGRPHRVDFVLEGAREDASAVAELVDVPVNFSHLDRRYCSRAVSIARREIAEHLWLGRGNAYLKALFAYVEGRS</sequence>
<accession>A0A841DF79</accession>
<dbReference type="AlphaFoldDB" id="A0A841DF79"/>
<organism evidence="2 3">
    <name type="scientific">Planomonospora venezuelensis</name>
    <dbReference type="NCBI Taxonomy" id="1999"/>
    <lineage>
        <taxon>Bacteria</taxon>
        <taxon>Bacillati</taxon>
        <taxon>Actinomycetota</taxon>
        <taxon>Actinomycetes</taxon>
        <taxon>Streptosporangiales</taxon>
        <taxon>Streptosporangiaceae</taxon>
        <taxon>Planomonospora</taxon>
    </lineage>
</organism>
<evidence type="ECO:0000313" key="2">
    <source>
        <dbReference type="EMBL" id="MBB5965916.1"/>
    </source>
</evidence>
<dbReference type="NCBIfam" id="TIGR02593">
    <property type="entry name" value="CRISPR_cas5"/>
    <property type="match status" value="1"/>
</dbReference>
<dbReference type="Pfam" id="PF09704">
    <property type="entry name" value="Cas_Cas5d"/>
    <property type="match status" value="1"/>
</dbReference>
<keyword evidence="1" id="KW-0051">Antiviral defense</keyword>
<dbReference type="Proteomes" id="UP000562352">
    <property type="component" value="Unassembled WGS sequence"/>
</dbReference>
<evidence type="ECO:0000313" key="3">
    <source>
        <dbReference type="Proteomes" id="UP000562352"/>
    </source>
</evidence>
<dbReference type="Gene3D" id="3.30.70.2660">
    <property type="match status" value="1"/>
</dbReference>
<evidence type="ECO:0000256" key="1">
    <source>
        <dbReference type="ARBA" id="ARBA00023118"/>
    </source>
</evidence>
<proteinExistence type="predicted"/>
<name>A0A841DF79_PLAVE</name>